<proteinExistence type="predicted"/>
<dbReference type="GO" id="GO:0003700">
    <property type="term" value="F:DNA-binding transcription factor activity"/>
    <property type="evidence" value="ECO:0007669"/>
    <property type="project" value="InterPro"/>
</dbReference>
<evidence type="ECO:0000259" key="3">
    <source>
        <dbReference type="PROSITE" id="PS50995"/>
    </source>
</evidence>
<dbReference type="GO" id="GO:0006950">
    <property type="term" value="P:response to stress"/>
    <property type="evidence" value="ECO:0007669"/>
    <property type="project" value="TreeGrafter"/>
</dbReference>
<dbReference type="InterPro" id="IPR036388">
    <property type="entry name" value="WH-like_DNA-bd_sf"/>
</dbReference>
<keyword evidence="1" id="KW-0805">Transcription regulation</keyword>
<dbReference type="PRINTS" id="PR00598">
    <property type="entry name" value="HTHMARR"/>
</dbReference>
<sequence length="156" mass="17319">MTDRVERFSAAIRTIGFAERAVADEWVRQSGLTRQQAFTIGYIEEHQDRGVIAREISEMSGTTPASVASLIQGLEDRGLITRTPSPEDSRVKLLAVTDEGVRLTEGFDDAVRQAQAQVLASLSDEEQEQLVALLDRVVASIDTGSALQYRRRRRDT</sequence>
<dbReference type="InterPro" id="IPR000835">
    <property type="entry name" value="HTH_MarR-typ"/>
</dbReference>
<protein>
    <submittedName>
        <fullName evidence="4">MarR family transcriptional regulator</fullName>
    </submittedName>
</protein>
<evidence type="ECO:0000256" key="1">
    <source>
        <dbReference type="ARBA" id="ARBA00023015"/>
    </source>
</evidence>
<dbReference type="PANTHER" id="PTHR33164:SF56">
    <property type="entry name" value="HTH-TYPE TRANSCRIPTIONAL REGULATOR MHQR"/>
    <property type="match status" value="1"/>
</dbReference>
<dbReference type="EMBL" id="SZWF01000004">
    <property type="protein sequence ID" value="KAA9394768.1"/>
    <property type="molecule type" value="Genomic_DNA"/>
</dbReference>
<dbReference type="Pfam" id="PF12802">
    <property type="entry name" value="MarR_2"/>
    <property type="match status" value="1"/>
</dbReference>
<keyword evidence="5" id="KW-1185">Reference proteome</keyword>
<reference evidence="4 5" key="1">
    <citation type="submission" date="2019-05" db="EMBL/GenBank/DDBJ databases">
        <title>Kocuria coralli sp. nov., a novel actinobacterium isolated from coral reef seawater.</title>
        <authorList>
            <person name="Li J."/>
        </authorList>
    </citation>
    <scope>NUCLEOTIDE SEQUENCE [LARGE SCALE GENOMIC DNA]</scope>
    <source>
        <strain evidence="4 5">SCSIO 13007</strain>
    </source>
</reference>
<dbReference type="RefSeq" id="WP_158033081.1">
    <property type="nucleotide sequence ID" value="NZ_ML708613.1"/>
</dbReference>
<dbReference type="Gene3D" id="1.10.10.10">
    <property type="entry name" value="Winged helix-like DNA-binding domain superfamily/Winged helix DNA-binding domain"/>
    <property type="match status" value="1"/>
</dbReference>
<feature type="domain" description="HTH marR-type" evidence="3">
    <location>
        <begin position="1"/>
        <end position="139"/>
    </location>
</feature>
<gene>
    <name evidence="4" type="ORF">FCK90_04320</name>
</gene>
<dbReference type="Proteomes" id="UP000325957">
    <property type="component" value="Unassembled WGS sequence"/>
</dbReference>
<dbReference type="SUPFAM" id="SSF46785">
    <property type="entry name" value="Winged helix' DNA-binding domain"/>
    <property type="match status" value="1"/>
</dbReference>
<name>A0A5J5KZE0_9MICC</name>
<accession>A0A5J5KZE0</accession>
<dbReference type="InterPro" id="IPR039422">
    <property type="entry name" value="MarR/SlyA-like"/>
</dbReference>
<evidence type="ECO:0000313" key="5">
    <source>
        <dbReference type="Proteomes" id="UP000325957"/>
    </source>
</evidence>
<comment type="caution">
    <text evidence="4">The sequence shown here is derived from an EMBL/GenBank/DDBJ whole genome shotgun (WGS) entry which is preliminary data.</text>
</comment>
<organism evidence="4 5">
    <name type="scientific">Kocuria coralli</name>
    <dbReference type="NCBI Taxonomy" id="1461025"/>
    <lineage>
        <taxon>Bacteria</taxon>
        <taxon>Bacillati</taxon>
        <taxon>Actinomycetota</taxon>
        <taxon>Actinomycetes</taxon>
        <taxon>Micrococcales</taxon>
        <taxon>Micrococcaceae</taxon>
        <taxon>Kocuria</taxon>
    </lineage>
</organism>
<evidence type="ECO:0000256" key="2">
    <source>
        <dbReference type="ARBA" id="ARBA00023163"/>
    </source>
</evidence>
<dbReference type="AlphaFoldDB" id="A0A5J5KZE0"/>
<evidence type="ECO:0000313" key="4">
    <source>
        <dbReference type="EMBL" id="KAA9394768.1"/>
    </source>
</evidence>
<keyword evidence="2" id="KW-0804">Transcription</keyword>
<dbReference type="PANTHER" id="PTHR33164">
    <property type="entry name" value="TRANSCRIPTIONAL REGULATOR, MARR FAMILY"/>
    <property type="match status" value="1"/>
</dbReference>
<dbReference type="InterPro" id="IPR036390">
    <property type="entry name" value="WH_DNA-bd_sf"/>
</dbReference>
<dbReference type="PROSITE" id="PS50995">
    <property type="entry name" value="HTH_MARR_2"/>
    <property type="match status" value="1"/>
</dbReference>
<dbReference type="SMART" id="SM00347">
    <property type="entry name" value="HTH_MARR"/>
    <property type="match status" value="1"/>
</dbReference>
<dbReference type="OrthoDB" id="3177763at2"/>